<dbReference type="Proteomes" id="UP000198922">
    <property type="component" value="Unassembled WGS sequence"/>
</dbReference>
<sequence length="367" mass="41018">MARWTPEDARAWWADKPWICGFNFLPSSAVNFLEMWQAESFDRATISRELGWAAGIGFNAIRVNLHSLVWEQDRDGLVDRLDWLMAEAAGQGILTVPCLFDDCGFGGAEPVYGPQPDPLPGVHNNRAVASPGRAAVMDRGSWPALEAYLRDIVSCFRDDDRVLFWDLYNEPGNRMIFEPGGFSQYDAGLTPHSLALMEAAFAWARDERPKAPLTVGAWATPAPGSGDLPYRTEIDRRALELSDIVTFHAYSDAAQVAGFIDHLARHDRPMLCTEWMARAVDSRISDQLALYRDRGVGCFQWGFVKGRTQTHLPWPEALVRQHGGQADTGIWFHDLLHEDGRPYDPDEIATIRALTGPTASRPDNEAH</sequence>
<evidence type="ECO:0008006" key="3">
    <source>
        <dbReference type="Google" id="ProtNLM"/>
    </source>
</evidence>
<dbReference type="OrthoDB" id="9774262at2"/>
<proteinExistence type="predicted"/>
<name>A0A1G7AKM6_9RHOB</name>
<evidence type="ECO:0000313" key="1">
    <source>
        <dbReference type="EMBL" id="SDE15371.1"/>
    </source>
</evidence>
<dbReference type="Gene3D" id="3.20.20.80">
    <property type="entry name" value="Glycosidases"/>
    <property type="match status" value="1"/>
</dbReference>
<organism evidence="1 2">
    <name type="scientific">Limimaricola pyoseonensis</name>
    <dbReference type="NCBI Taxonomy" id="521013"/>
    <lineage>
        <taxon>Bacteria</taxon>
        <taxon>Pseudomonadati</taxon>
        <taxon>Pseudomonadota</taxon>
        <taxon>Alphaproteobacteria</taxon>
        <taxon>Rhodobacterales</taxon>
        <taxon>Paracoccaceae</taxon>
        <taxon>Limimaricola</taxon>
    </lineage>
</organism>
<evidence type="ECO:0000313" key="2">
    <source>
        <dbReference type="Proteomes" id="UP000198922"/>
    </source>
</evidence>
<gene>
    <name evidence="1" type="ORF">SAMN04488567_1007</name>
</gene>
<dbReference type="InterPro" id="IPR017853">
    <property type="entry name" value="GH"/>
</dbReference>
<dbReference type="STRING" id="521013.SAMN04488567_1007"/>
<dbReference type="RefSeq" id="WP_090109810.1">
    <property type="nucleotide sequence ID" value="NZ_FNAT01000001.1"/>
</dbReference>
<dbReference type="EMBL" id="FNAT01000001">
    <property type="protein sequence ID" value="SDE15371.1"/>
    <property type="molecule type" value="Genomic_DNA"/>
</dbReference>
<keyword evidence="2" id="KW-1185">Reference proteome</keyword>
<dbReference type="AlphaFoldDB" id="A0A1G7AKM6"/>
<accession>A0A1G7AKM6</accession>
<dbReference type="SUPFAM" id="SSF51445">
    <property type="entry name" value="(Trans)glycosidases"/>
    <property type="match status" value="1"/>
</dbReference>
<protein>
    <recommendedName>
        <fullName evidence="3">Cellulase (Glycosyl hydrolase family 5)</fullName>
    </recommendedName>
</protein>
<reference evidence="2" key="1">
    <citation type="submission" date="2016-10" db="EMBL/GenBank/DDBJ databases">
        <authorList>
            <person name="Varghese N."/>
            <person name="Submissions S."/>
        </authorList>
    </citation>
    <scope>NUCLEOTIDE SEQUENCE [LARGE SCALE GENOMIC DNA]</scope>
    <source>
        <strain evidence="2">DSM 21424</strain>
    </source>
</reference>